<reference evidence="2 4" key="1">
    <citation type="journal article" date="2014" name="BMC Genomics">
        <title>Genome sequence of Anopheles sinensis provides insight into genetics basis of mosquito competence for malaria parasites.</title>
        <authorList>
            <person name="Zhou D."/>
            <person name="Zhang D."/>
            <person name="Ding G."/>
            <person name="Shi L."/>
            <person name="Hou Q."/>
            <person name="Ye Y."/>
            <person name="Xu Y."/>
            <person name="Zhou H."/>
            <person name="Xiong C."/>
            <person name="Li S."/>
            <person name="Yu J."/>
            <person name="Hong S."/>
            <person name="Yu X."/>
            <person name="Zou P."/>
            <person name="Chen C."/>
            <person name="Chang X."/>
            <person name="Wang W."/>
            <person name="Lv Y."/>
            <person name="Sun Y."/>
            <person name="Ma L."/>
            <person name="Shen B."/>
            <person name="Zhu C."/>
        </authorList>
    </citation>
    <scope>NUCLEOTIDE SEQUENCE [LARGE SCALE GENOMIC DNA]</scope>
</reference>
<keyword evidence="4" id="KW-1185">Reference proteome</keyword>
<dbReference type="EMBL" id="ATLV01014738">
    <property type="status" value="NOT_ANNOTATED_CDS"/>
    <property type="molecule type" value="Genomic_DNA"/>
</dbReference>
<feature type="compositionally biased region" description="Polar residues" evidence="1">
    <location>
        <begin position="646"/>
        <end position="662"/>
    </location>
</feature>
<evidence type="ECO:0000313" key="4">
    <source>
        <dbReference type="Proteomes" id="UP000030765"/>
    </source>
</evidence>
<dbReference type="VEuPathDB" id="VectorBase:ASIC006989"/>
<organism evidence="2">
    <name type="scientific">Anopheles sinensis</name>
    <name type="common">Mosquito</name>
    <dbReference type="NCBI Taxonomy" id="74873"/>
    <lineage>
        <taxon>Eukaryota</taxon>
        <taxon>Metazoa</taxon>
        <taxon>Ecdysozoa</taxon>
        <taxon>Arthropoda</taxon>
        <taxon>Hexapoda</taxon>
        <taxon>Insecta</taxon>
        <taxon>Pterygota</taxon>
        <taxon>Neoptera</taxon>
        <taxon>Endopterygota</taxon>
        <taxon>Diptera</taxon>
        <taxon>Nematocera</taxon>
        <taxon>Culicoidea</taxon>
        <taxon>Culicidae</taxon>
        <taxon>Anophelinae</taxon>
        <taxon>Anopheles</taxon>
    </lineage>
</organism>
<feature type="compositionally biased region" description="Polar residues" evidence="1">
    <location>
        <begin position="331"/>
        <end position="343"/>
    </location>
</feature>
<evidence type="ECO:0000313" key="3">
    <source>
        <dbReference type="EnsemblMetazoa" id="ASIC006989-PA"/>
    </source>
</evidence>
<dbReference type="OMA" id="VATQHDH"/>
<feature type="region of interest" description="Disordered" evidence="1">
    <location>
        <begin position="293"/>
        <end position="318"/>
    </location>
</feature>
<accession>A0A084VNE9</accession>
<name>A0A084VNE9_ANOSI</name>
<evidence type="ECO:0000256" key="1">
    <source>
        <dbReference type="SAM" id="MobiDB-lite"/>
    </source>
</evidence>
<dbReference type="EnsemblMetazoa" id="ASIC006989-RA">
    <property type="protein sequence ID" value="ASIC006989-PA"/>
    <property type="gene ID" value="ASIC006989"/>
</dbReference>
<protein>
    <submittedName>
        <fullName evidence="2 3">Uncharacterized protein</fullName>
    </submittedName>
</protein>
<evidence type="ECO:0000313" key="2">
    <source>
        <dbReference type="EMBL" id="KFB39493.1"/>
    </source>
</evidence>
<dbReference type="Proteomes" id="UP000030765">
    <property type="component" value="Unassembled WGS sequence"/>
</dbReference>
<sequence>MSHPKAGSSKTQADIRDVMVQIQRKVSNRPVRNPVPANNQTSRISAEPQQVAIADHAADNDSFAKQIFSQHTNIEQILLEKLPERSEKTRQKYQQMLYERYVQDSAVSGRLADPLHLLRFETRFWAGLFRMATRVPIPTEAAYKEMASSLAKVGEKKICFVDMTRNNVLLEDQRDVIQLLQTSFNNWSGKLGKLQKYLESSQRIREQKAAKEEAKLLQLIKKHSNCKKEWLKFHARLIHDLLGPIEKRVLLIWREFEFDDDALNRKYSVGRYYEDPKIQSCVQRIPKHTAFIRQAPSHTGTERAQLRTPTPSSVSQSYNLLTPIPLRPNIQASETVPVSTVQRNPAPKRPTAQASTAQAPTTQTTTARTPTAQAPNNSQHSNVILESMPDRENDQNINTTNRATEQPANVEKSILNAATEQVRPTKRARTDDHLFTVPLPINFVPKQELSSSTVSLISPAQPNATADTPGYSFDYVKSCTNIYELVVYQRMQNVPNTRLTPARVEKLVKAFYEYFRSTFDRLELPADLRILTPHEQAEQQAKGACRWACEKLGIPIDMDQQQGVVEQPATIVSVSNTPATVAAPDPVQPLVANTVVPRKESQENAQQQQKRPKKQLLFPRPCPIRPANIKYESDSQITSEDIVAGPSSQPPELNQAPQNTPNMDMLSDPDTMSFMPPVCSTQNQDGGSQPLAVLPELPQEQTASESPADENMQSKSPDNVTGVVIKHEQADTSGYEGYVEEIPKSDEVILIHDTDDNFLEELENPERNALQNRLVGLFRTGSDSVAPALTPLFSNIEVTGGPESDETGPYGKSTIGPAHPFDFLLDINIASLRYTERPIRWRGCNELQQKQLTMNLHHRSQGIFRVAIHDHQVGQLLGLLGPGVNAGTSAGWKALTASLAHAGKFRYGRNEPPKEYYRMTITEKVLHLFFDTLPSIPRDGGFVLGLGQDRATFPAEGGTVLLERFNVHRHSKPRKAVSGASEKKADTEEGCEEGESLVQYLLPGVAEAMVELRKSLELQ</sequence>
<feature type="compositionally biased region" description="Polar residues" evidence="1">
    <location>
        <begin position="395"/>
        <end position="407"/>
    </location>
</feature>
<dbReference type="AlphaFoldDB" id="A0A084VNE9"/>
<dbReference type="OrthoDB" id="7765360at2759"/>
<feature type="region of interest" description="Disordered" evidence="1">
    <location>
        <begin position="331"/>
        <end position="410"/>
    </location>
</feature>
<proteinExistence type="predicted"/>
<gene>
    <name evidence="2" type="ORF">ZHAS_00006989</name>
</gene>
<feature type="compositionally biased region" description="Low complexity" evidence="1">
    <location>
        <begin position="350"/>
        <end position="375"/>
    </location>
</feature>
<dbReference type="EMBL" id="KE524984">
    <property type="protein sequence ID" value="KFB39493.1"/>
    <property type="molecule type" value="Genomic_DNA"/>
</dbReference>
<feature type="compositionally biased region" description="Polar residues" evidence="1">
    <location>
        <begin position="307"/>
        <end position="318"/>
    </location>
</feature>
<feature type="region of interest" description="Disordered" evidence="1">
    <location>
        <begin position="598"/>
        <end position="674"/>
    </location>
</feature>
<reference evidence="3" key="2">
    <citation type="submission" date="2020-05" db="UniProtKB">
        <authorList>
            <consortium name="EnsemblMetazoa"/>
        </authorList>
    </citation>
    <scope>IDENTIFICATION</scope>
</reference>
<dbReference type="VEuPathDB" id="VectorBase:ASIS005224"/>